<comment type="caution">
    <text evidence="2">The sequence shown here is derived from an EMBL/GenBank/DDBJ whole genome shotgun (WGS) entry which is preliminary data.</text>
</comment>
<feature type="transmembrane region" description="Helical" evidence="1">
    <location>
        <begin position="92"/>
        <end position="112"/>
    </location>
</feature>
<feature type="transmembrane region" description="Helical" evidence="1">
    <location>
        <begin position="166"/>
        <end position="190"/>
    </location>
</feature>
<dbReference type="Pfam" id="PF07690">
    <property type="entry name" value="MFS_1"/>
    <property type="match status" value="1"/>
</dbReference>
<evidence type="ECO:0000313" key="3">
    <source>
        <dbReference type="Proteomes" id="UP000034006"/>
    </source>
</evidence>
<dbReference type="Proteomes" id="UP000034006">
    <property type="component" value="Unassembled WGS sequence"/>
</dbReference>
<accession>A0A0G1HYJ9</accession>
<dbReference type="PANTHER" id="PTHR23530:SF1">
    <property type="entry name" value="PERMEASE, MAJOR FACILITATOR SUPERFAMILY-RELATED"/>
    <property type="match status" value="1"/>
</dbReference>
<proteinExistence type="predicted"/>
<gene>
    <name evidence="2" type="ORF">UW44_C0005G0077</name>
</gene>
<dbReference type="InterPro" id="IPR011701">
    <property type="entry name" value="MFS"/>
</dbReference>
<dbReference type="EMBL" id="LCIH01000005">
    <property type="protein sequence ID" value="KKT52035.1"/>
    <property type="molecule type" value="Genomic_DNA"/>
</dbReference>
<organism evidence="2 3">
    <name type="scientific">Candidatus Collierbacteria bacterium GW2011_GWB2_44_22</name>
    <dbReference type="NCBI Taxonomy" id="1618387"/>
    <lineage>
        <taxon>Bacteria</taxon>
        <taxon>Candidatus Collieribacteriota</taxon>
    </lineage>
</organism>
<dbReference type="SUPFAM" id="SSF103473">
    <property type="entry name" value="MFS general substrate transporter"/>
    <property type="match status" value="1"/>
</dbReference>
<keyword evidence="1" id="KW-0472">Membrane</keyword>
<feature type="transmembrane region" description="Helical" evidence="1">
    <location>
        <begin position="297"/>
        <end position="316"/>
    </location>
</feature>
<sequence length="326" mass="36886">MSAFLNLVYILMLIFLHGPLAIYFAFAIYGLSYALMTGTDEALLYDTAKSLGEEETTLKKLGKYQSSHHFLKIFTPLIAAFIARNLTNKQFVMLLVIDGVFSLISLGLTALLKEPNHFINLQQDEGRIYRQAFHTIKNNPKLLSISLGRALIFLGVFIIWRIQSDYFSQIGIPIIVLGAAVSIYQAGSFYFNFKVGKYFLNHSLEKRIQIINYICTILYFILMALSLTILSPYLILGVYVVLVIIQNTRLPLYSEIINKSIPSESRATTISLTNFIKSMLDIPVLLLVGLVSQFGYIYVFGFALVLSLISIFLFPIKQNRSNFLIP</sequence>
<dbReference type="GO" id="GO:0022857">
    <property type="term" value="F:transmembrane transporter activity"/>
    <property type="evidence" value="ECO:0007669"/>
    <property type="project" value="InterPro"/>
</dbReference>
<feature type="transmembrane region" description="Helical" evidence="1">
    <location>
        <begin position="142"/>
        <end position="160"/>
    </location>
</feature>
<dbReference type="STRING" id="1618387.UW44_C0005G0077"/>
<dbReference type="InterPro" id="IPR036259">
    <property type="entry name" value="MFS_trans_sf"/>
</dbReference>
<keyword evidence="1" id="KW-1133">Transmembrane helix</keyword>
<dbReference type="InterPro" id="IPR053160">
    <property type="entry name" value="MFS_DHA3_Transporter"/>
</dbReference>
<dbReference type="PANTHER" id="PTHR23530">
    <property type="entry name" value="TRANSPORT PROTEIN-RELATED"/>
    <property type="match status" value="1"/>
</dbReference>
<protein>
    <submittedName>
        <fullName evidence="2">Major facilitator superfamily</fullName>
    </submittedName>
</protein>
<evidence type="ECO:0000256" key="1">
    <source>
        <dbReference type="SAM" id="Phobius"/>
    </source>
</evidence>
<name>A0A0G1HYJ9_9BACT</name>
<keyword evidence="1" id="KW-0812">Transmembrane</keyword>
<dbReference type="AlphaFoldDB" id="A0A0G1HYJ9"/>
<feature type="transmembrane region" description="Helical" evidence="1">
    <location>
        <begin position="210"/>
        <end position="227"/>
    </location>
</feature>
<feature type="transmembrane region" description="Helical" evidence="1">
    <location>
        <begin position="6"/>
        <end position="29"/>
    </location>
</feature>
<dbReference type="Gene3D" id="1.20.1250.20">
    <property type="entry name" value="MFS general substrate transporter like domains"/>
    <property type="match status" value="1"/>
</dbReference>
<evidence type="ECO:0000313" key="2">
    <source>
        <dbReference type="EMBL" id="KKT52035.1"/>
    </source>
</evidence>
<reference evidence="2 3" key="1">
    <citation type="journal article" date="2015" name="Nature">
        <title>rRNA introns, odd ribosomes, and small enigmatic genomes across a large radiation of phyla.</title>
        <authorList>
            <person name="Brown C.T."/>
            <person name="Hug L.A."/>
            <person name="Thomas B.C."/>
            <person name="Sharon I."/>
            <person name="Castelle C.J."/>
            <person name="Singh A."/>
            <person name="Wilkins M.J."/>
            <person name="Williams K.H."/>
            <person name="Banfield J.F."/>
        </authorList>
    </citation>
    <scope>NUCLEOTIDE SEQUENCE [LARGE SCALE GENOMIC DNA]</scope>
</reference>